<keyword evidence="1" id="KW-0732">Signal</keyword>
<protein>
    <submittedName>
        <fullName evidence="2">Putative secreted protein</fullName>
    </submittedName>
</protein>
<name>A0A0C9RVR8_AMBAM</name>
<dbReference type="EMBL" id="GBZX01001114">
    <property type="protein sequence ID" value="JAG91626.1"/>
    <property type="molecule type" value="mRNA"/>
</dbReference>
<evidence type="ECO:0000256" key="1">
    <source>
        <dbReference type="SAM" id="SignalP"/>
    </source>
</evidence>
<organism evidence="2">
    <name type="scientific">Amblyomma americanum</name>
    <name type="common">Lone star tick</name>
    <dbReference type="NCBI Taxonomy" id="6943"/>
    <lineage>
        <taxon>Eukaryota</taxon>
        <taxon>Metazoa</taxon>
        <taxon>Ecdysozoa</taxon>
        <taxon>Arthropoda</taxon>
        <taxon>Chelicerata</taxon>
        <taxon>Arachnida</taxon>
        <taxon>Acari</taxon>
        <taxon>Parasitiformes</taxon>
        <taxon>Ixodida</taxon>
        <taxon>Ixodoidea</taxon>
        <taxon>Ixodidae</taxon>
        <taxon>Amblyomminae</taxon>
        <taxon>Amblyomma</taxon>
    </lineage>
</organism>
<sequence>MNSFAIASFCGIALAFFVYANETTEFKCTAKPYERKNGSETARVCQYVCPETEKTEGLPIYLRGRGPWKNGTKCWLNDDGSRIGVCCQGKCVNETTADCS</sequence>
<reference evidence="2" key="1">
    <citation type="journal article" date="2015" name="PLoS ONE">
        <title>An Insight into the Sialome of the Lone Star Tick, Amblyomma americanum, with a Glimpse on Its Time Dependent Gene Expression.</title>
        <authorList>
            <person name="Karim S."/>
            <person name="Ribeiro J.M."/>
        </authorList>
    </citation>
    <scope>NUCLEOTIDE SEQUENCE</scope>
    <source>
        <tissue evidence="2">Salivary gland</tissue>
    </source>
</reference>
<proteinExistence type="evidence at transcript level"/>
<feature type="signal peptide" evidence="1">
    <location>
        <begin position="1"/>
        <end position="20"/>
    </location>
</feature>
<dbReference type="AlphaFoldDB" id="A0A0C9RVR8"/>
<accession>A0A0C9RVR8</accession>
<evidence type="ECO:0000313" key="2">
    <source>
        <dbReference type="EMBL" id="JAG91626.1"/>
    </source>
</evidence>
<feature type="chain" id="PRO_5002219307" evidence="1">
    <location>
        <begin position="21"/>
        <end position="100"/>
    </location>
</feature>